<dbReference type="AlphaFoldDB" id="A0A067C9P9"/>
<dbReference type="EMBL" id="KK583252">
    <property type="protein sequence ID" value="KDO23547.1"/>
    <property type="molecule type" value="Genomic_DNA"/>
</dbReference>
<dbReference type="SUPFAM" id="SSF50156">
    <property type="entry name" value="PDZ domain-like"/>
    <property type="match status" value="1"/>
</dbReference>
<evidence type="ECO:0008006" key="3">
    <source>
        <dbReference type="Google" id="ProtNLM"/>
    </source>
</evidence>
<dbReference type="OrthoDB" id="7734647at2759"/>
<accession>A0A067C9P9</accession>
<keyword evidence="2" id="KW-1185">Reference proteome</keyword>
<proteinExistence type="predicted"/>
<dbReference type="OMA" id="HECNMAL"/>
<evidence type="ECO:0000313" key="1">
    <source>
        <dbReference type="EMBL" id="KDO23547.1"/>
    </source>
</evidence>
<dbReference type="GeneID" id="24132834"/>
<reference evidence="1 2" key="1">
    <citation type="journal article" date="2013" name="PLoS Genet.">
        <title>Distinctive expansion of potential virulence genes in the genome of the oomycete fish pathogen Saprolegnia parasitica.</title>
        <authorList>
            <person name="Jiang R.H."/>
            <person name="de Bruijn I."/>
            <person name="Haas B.J."/>
            <person name="Belmonte R."/>
            <person name="Lobach L."/>
            <person name="Christie J."/>
            <person name="van den Ackerveken G."/>
            <person name="Bottin A."/>
            <person name="Bulone V."/>
            <person name="Diaz-Moreno S.M."/>
            <person name="Dumas B."/>
            <person name="Fan L."/>
            <person name="Gaulin E."/>
            <person name="Govers F."/>
            <person name="Grenville-Briggs L.J."/>
            <person name="Horner N.R."/>
            <person name="Levin J.Z."/>
            <person name="Mammella M."/>
            <person name="Meijer H.J."/>
            <person name="Morris P."/>
            <person name="Nusbaum C."/>
            <person name="Oome S."/>
            <person name="Phillips A.J."/>
            <person name="van Rooyen D."/>
            <person name="Rzeszutek E."/>
            <person name="Saraiva M."/>
            <person name="Secombes C.J."/>
            <person name="Seidl M.F."/>
            <person name="Snel B."/>
            <person name="Stassen J.H."/>
            <person name="Sykes S."/>
            <person name="Tripathy S."/>
            <person name="van den Berg H."/>
            <person name="Vega-Arreguin J.C."/>
            <person name="Wawra S."/>
            <person name="Young S.K."/>
            <person name="Zeng Q."/>
            <person name="Dieguez-Uribeondo J."/>
            <person name="Russ C."/>
            <person name="Tyler B.M."/>
            <person name="van West P."/>
        </authorList>
    </citation>
    <scope>NUCLEOTIDE SEQUENCE [LARGE SCALE GENOMIC DNA]</scope>
    <source>
        <strain evidence="1 2">CBS 223.65</strain>
    </source>
</reference>
<protein>
    <recommendedName>
        <fullName evidence="3">PDZ domain-containing protein</fullName>
    </recommendedName>
</protein>
<dbReference type="RefSeq" id="XP_012205697.1">
    <property type="nucleotide sequence ID" value="XM_012350307.1"/>
</dbReference>
<dbReference type="Gene3D" id="2.30.42.10">
    <property type="match status" value="1"/>
</dbReference>
<evidence type="ECO:0000313" key="2">
    <source>
        <dbReference type="Proteomes" id="UP000030745"/>
    </source>
</evidence>
<dbReference type="VEuPathDB" id="FungiDB:SPRG_10739"/>
<name>A0A067C9P9_SAPPC</name>
<dbReference type="Proteomes" id="UP000030745">
    <property type="component" value="Unassembled WGS sequence"/>
</dbReference>
<dbReference type="InterPro" id="IPR036034">
    <property type="entry name" value="PDZ_sf"/>
</dbReference>
<dbReference type="KEGG" id="spar:SPRG_10739"/>
<sequence length="202" mass="22466">MATAASSWRLICRRTASPSFGLLTEGAGRGAVQGRVVVTVVLPQSPAYVAGLAIGDEILAAEAKWHECNMALPPRAAMDSAAIVRLLENENARCISLYVRPRSMSNALAWHLEKRLALVAHSRRDVPTEPEERDAWLHALTETWDAEHRIQDMRRLSLLFPLASPTDRTHDQKRYHCELVAYGQPSRLIAQIATTKDPALRL</sequence>
<gene>
    <name evidence="1" type="ORF">SPRG_10739</name>
</gene>
<organism evidence="1 2">
    <name type="scientific">Saprolegnia parasitica (strain CBS 223.65)</name>
    <dbReference type="NCBI Taxonomy" id="695850"/>
    <lineage>
        <taxon>Eukaryota</taxon>
        <taxon>Sar</taxon>
        <taxon>Stramenopiles</taxon>
        <taxon>Oomycota</taxon>
        <taxon>Saprolegniomycetes</taxon>
        <taxon>Saprolegniales</taxon>
        <taxon>Saprolegniaceae</taxon>
        <taxon>Saprolegnia</taxon>
    </lineage>
</organism>